<protein>
    <recommendedName>
        <fullName evidence="3">Carboxypeptidase regulatory-like domain-containing protein</fullName>
    </recommendedName>
</protein>
<organism evidence="1 2">
    <name type="scientific">Candidatus Nitrospira nitrificans</name>
    <dbReference type="NCBI Taxonomy" id="1742973"/>
    <lineage>
        <taxon>Bacteria</taxon>
        <taxon>Pseudomonadati</taxon>
        <taxon>Nitrospirota</taxon>
        <taxon>Nitrospiria</taxon>
        <taxon>Nitrospirales</taxon>
        <taxon>Nitrospiraceae</taxon>
        <taxon>Nitrospira</taxon>
    </lineage>
</organism>
<dbReference type="STRING" id="1742973.COMA2_40085"/>
<dbReference type="InterPro" id="IPR008969">
    <property type="entry name" value="CarboxyPept-like_regulatory"/>
</dbReference>
<dbReference type="EMBL" id="CZPZ01000031">
    <property type="protein sequence ID" value="CUS37904.1"/>
    <property type="molecule type" value="Genomic_DNA"/>
</dbReference>
<name>A0A0S4LMR1_9BACT</name>
<dbReference type="SUPFAM" id="SSF49464">
    <property type="entry name" value="Carboxypeptidase regulatory domain-like"/>
    <property type="match status" value="1"/>
</dbReference>
<dbReference type="Gene3D" id="2.60.40.1120">
    <property type="entry name" value="Carboxypeptidase-like, regulatory domain"/>
    <property type="match status" value="1"/>
</dbReference>
<dbReference type="AlphaFoldDB" id="A0A0S4LMR1"/>
<keyword evidence="2" id="KW-1185">Reference proteome</keyword>
<accession>A0A0S4LMR1</accession>
<dbReference type="Gene3D" id="2.60.120.380">
    <property type="match status" value="1"/>
</dbReference>
<evidence type="ECO:0000313" key="2">
    <source>
        <dbReference type="Proteomes" id="UP000198736"/>
    </source>
</evidence>
<evidence type="ECO:0000313" key="1">
    <source>
        <dbReference type="EMBL" id="CUS37904.1"/>
    </source>
</evidence>
<evidence type="ECO:0008006" key="3">
    <source>
        <dbReference type="Google" id="ProtNLM"/>
    </source>
</evidence>
<reference evidence="2" key="1">
    <citation type="submission" date="2015-10" db="EMBL/GenBank/DDBJ databases">
        <authorList>
            <person name="Luecker S."/>
            <person name="Luecker S."/>
        </authorList>
    </citation>
    <scope>NUCLEOTIDE SEQUENCE [LARGE SCALE GENOMIC DNA]</scope>
</reference>
<sequence length="525" mass="54127">MKMLISGFQRGRTRWGGIIVLVMLCLRLAGCSGGGDVSAPLPTPANGTLTGRVIASDGSGGVPNAVVEVGTVQTTSGADGSYSLSVPVSDRAIVRVEANGYAENIRIARVIGGQSTPLTVRLVRVGVTQTVAVASGGTITAPNSPAQVVIPGDALIPLDGGPPAANVQFGITPINVAATTNNMPGDYTASTGGNIVTIVSSGAMRISARDSNNVQYGLAPGTTATIRIPVSTRSSSVSATIPLFYFDDSSGRWIEEGQATLAGTGANRYYEGTVSRLSYWNADLVTETILVNGCVKTQAGQAVGNALVESDGIDYSGSSQVYTGADGSFLLPIQKNGKATVAALVGTQLTNTVSIGPSATDIALDSCLVTGSRDGFNIKLTWGASPSDLDSHLYTPNGDHVYFGDKGALTGFPFANLDVDDTSSFGPEVVTLIKVMQGTYIYAVHNYSGTQSPGITASPTRVELTRDGNTTVFAPITGEGAKVWWHVFNIEVDAQCNVSVTPVNAWLDQAPSPLPGGTPTICNVN</sequence>
<gene>
    <name evidence="1" type="ORF">COMA2_40085</name>
</gene>
<proteinExistence type="predicted"/>
<dbReference type="Proteomes" id="UP000198736">
    <property type="component" value="Unassembled WGS sequence"/>
</dbReference>